<dbReference type="PANTHER" id="PTHR42704:SF15">
    <property type="entry name" value="RIBULOSE BISPHOSPHATE CARBOXYLASE LARGE CHAIN"/>
    <property type="match status" value="1"/>
</dbReference>
<proteinExistence type="inferred from homology"/>
<evidence type="ECO:0000256" key="15">
    <source>
        <dbReference type="ARBA" id="ARBA00048059"/>
    </source>
</evidence>
<evidence type="ECO:0000313" key="19">
    <source>
        <dbReference type="Proteomes" id="UP001177003"/>
    </source>
</evidence>
<evidence type="ECO:0000259" key="17">
    <source>
        <dbReference type="Pfam" id="PF02788"/>
    </source>
</evidence>
<name>A0AA35UUC7_LACSI</name>
<comment type="function">
    <text evidence="14">RuBisCO catalyzes two reactions: the carboxylation of D-ribulose 1,5-bisphosphate, the primary event in carbon dioxide fixation, as well as the oxidative fragmentation of the pentose substrate in the photorespiration process. Both reactions occur simultaneously and in competition at the same active site.</text>
</comment>
<dbReference type="InterPro" id="IPR036422">
    <property type="entry name" value="RuBisCO_lsu_N_sf"/>
</dbReference>
<evidence type="ECO:0000313" key="18">
    <source>
        <dbReference type="EMBL" id="CAI9265226.1"/>
    </source>
</evidence>
<evidence type="ECO:0000256" key="12">
    <source>
        <dbReference type="ARBA" id="ARBA00023239"/>
    </source>
</evidence>
<dbReference type="AlphaFoldDB" id="A0AA35UUC7"/>
<keyword evidence="19" id="KW-1185">Reference proteome</keyword>
<evidence type="ECO:0000256" key="7">
    <source>
        <dbReference type="ARBA" id="ARBA00022567"/>
    </source>
</evidence>
<accession>A0AA35UUC7</accession>
<comment type="subcellular location">
    <subcellularLocation>
        <location evidence="1">Plastid</location>
        <location evidence="1">Chloroplast</location>
    </subcellularLocation>
</comment>
<evidence type="ECO:0000256" key="8">
    <source>
        <dbReference type="ARBA" id="ARBA00022640"/>
    </source>
</evidence>
<dbReference type="InterPro" id="IPR017443">
    <property type="entry name" value="RuBisCO_lsu_fd_N"/>
</dbReference>
<evidence type="ECO:0000256" key="5">
    <source>
        <dbReference type="ARBA" id="ARBA00022528"/>
    </source>
</evidence>
<reference evidence="18" key="1">
    <citation type="submission" date="2023-04" db="EMBL/GenBank/DDBJ databases">
        <authorList>
            <person name="Vijverberg K."/>
            <person name="Xiong W."/>
            <person name="Schranz E."/>
        </authorList>
    </citation>
    <scope>NUCLEOTIDE SEQUENCE</scope>
</reference>
<evidence type="ECO:0000256" key="4">
    <source>
        <dbReference type="ARBA" id="ARBA00017725"/>
    </source>
</evidence>
<dbReference type="GO" id="GO:0009853">
    <property type="term" value="P:photorespiration"/>
    <property type="evidence" value="ECO:0007669"/>
    <property type="project" value="UniProtKB-KW"/>
</dbReference>
<dbReference type="GO" id="GO:0004497">
    <property type="term" value="F:monooxygenase activity"/>
    <property type="evidence" value="ECO:0007669"/>
    <property type="project" value="UniProtKB-KW"/>
</dbReference>
<evidence type="ECO:0000256" key="16">
    <source>
        <dbReference type="ARBA" id="ARBA00049469"/>
    </source>
</evidence>
<gene>
    <name evidence="18" type="ORF">LSALG_LOCUS5842</name>
</gene>
<dbReference type="SUPFAM" id="SSF54966">
    <property type="entry name" value="RuBisCO, large subunit, small (N-terminal) domain"/>
    <property type="match status" value="1"/>
</dbReference>
<evidence type="ECO:0000256" key="11">
    <source>
        <dbReference type="ARBA" id="ARBA00023238"/>
    </source>
</evidence>
<keyword evidence="7" id="KW-0113">Calvin cycle</keyword>
<dbReference type="GO" id="GO:0019253">
    <property type="term" value="P:reductive pentose-phosphate cycle"/>
    <property type="evidence" value="ECO:0007669"/>
    <property type="project" value="UniProtKB-KW"/>
</dbReference>
<dbReference type="Proteomes" id="UP001177003">
    <property type="component" value="Chromosome 0"/>
</dbReference>
<evidence type="ECO:0000256" key="6">
    <source>
        <dbReference type="ARBA" id="ARBA00022531"/>
    </source>
</evidence>
<comment type="catalytic activity">
    <reaction evidence="15">
        <text>D-ribulose 1,5-bisphosphate + O2 = 2-phosphoglycolate + (2R)-3-phosphoglycerate + 2 H(+)</text>
        <dbReference type="Rhea" id="RHEA:36631"/>
        <dbReference type="ChEBI" id="CHEBI:15378"/>
        <dbReference type="ChEBI" id="CHEBI:15379"/>
        <dbReference type="ChEBI" id="CHEBI:57870"/>
        <dbReference type="ChEBI" id="CHEBI:58033"/>
        <dbReference type="ChEBI" id="CHEBI:58272"/>
    </reaction>
</comment>
<dbReference type="Gene3D" id="3.30.70.150">
    <property type="entry name" value="RuBisCO large subunit, N-terminal domain"/>
    <property type="match status" value="1"/>
</dbReference>
<sequence>MKRPGSTLKEHGDFKKGDDYKLTCYTLEYETKDTDILAAFRVIPQPGVPPEEVGAVVAAESSTGTWRTVWTDGLTSLDHYKGRCYGIDPVPGEENQYIAYVAYPICYVMEITKNFKLVPVLFHFGMIKR</sequence>
<keyword evidence="6" id="KW-0602">Photosynthesis</keyword>
<keyword evidence="9" id="KW-0560">Oxidoreductase</keyword>
<evidence type="ECO:0000256" key="2">
    <source>
        <dbReference type="ARBA" id="ARBA00006204"/>
    </source>
</evidence>
<keyword evidence="10" id="KW-0503">Monooxygenase</keyword>
<evidence type="ECO:0000256" key="14">
    <source>
        <dbReference type="ARBA" id="ARBA00025664"/>
    </source>
</evidence>
<evidence type="ECO:0000256" key="13">
    <source>
        <dbReference type="ARBA" id="ARBA00023300"/>
    </source>
</evidence>
<dbReference type="Pfam" id="PF02788">
    <property type="entry name" value="RuBisCO_large_N"/>
    <property type="match status" value="1"/>
</dbReference>
<dbReference type="EMBL" id="OX465086">
    <property type="protein sequence ID" value="CAI9265226.1"/>
    <property type="molecule type" value="Genomic_DNA"/>
</dbReference>
<evidence type="ECO:0000256" key="1">
    <source>
        <dbReference type="ARBA" id="ARBA00004229"/>
    </source>
</evidence>
<protein>
    <recommendedName>
        <fullName evidence="4">Ribulose bisphosphate carboxylase large chain</fullName>
        <ecNumber evidence="3">4.1.1.39</ecNumber>
    </recommendedName>
</protein>
<dbReference type="GO" id="GO:0016984">
    <property type="term" value="F:ribulose-bisphosphate carboxylase activity"/>
    <property type="evidence" value="ECO:0007669"/>
    <property type="project" value="UniProtKB-EC"/>
</dbReference>
<keyword evidence="8" id="KW-0934">Plastid</keyword>
<keyword evidence="12" id="KW-0456">Lyase</keyword>
<dbReference type="GO" id="GO:0009507">
    <property type="term" value="C:chloroplast"/>
    <property type="evidence" value="ECO:0007669"/>
    <property type="project" value="UniProtKB-SubCell"/>
</dbReference>
<organism evidence="18 19">
    <name type="scientific">Lactuca saligna</name>
    <name type="common">Willowleaf lettuce</name>
    <dbReference type="NCBI Taxonomy" id="75948"/>
    <lineage>
        <taxon>Eukaryota</taxon>
        <taxon>Viridiplantae</taxon>
        <taxon>Streptophyta</taxon>
        <taxon>Embryophyta</taxon>
        <taxon>Tracheophyta</taxon>
        <taxon>Spermatophyta</taxon>
        <taxon>Magnoliopsida</taxon>
        <taxon>eudicotyledons</taxon>
        <taxon>Gunneridae</taxon>
        <taxon>Pentapetalae</taxon>
        <taxon>asterids</taxon>
        <taxon>campanulids</taxon>
        <taxon>Asterales</taxon>
        <taxon>Asteraceae</taxon>
        <taxon>Cichorioideae</taxon>
        <taxon>Cichorieae</taxon>
        <taxon>Lactucinae</taxon>
        <taxon>Lactuca</taxon>
    </lineage>
</organism>
<comment type="similarity">
    <text evidence="2">Belongs to the RuBisCO large chain family. Type I subfamily.</text>
</comment>
<evidence type="ECO:0000256" key="3">
    <source>
        <dbReference type="ARBA" id="ARBA00012287"/>
    </source>
</evidence>
<feature type="domain" description="Ribulose bisphosphate carboxylase large subunit ferrodoxin-like N-terminal" evidence="17">
    <location>
        <begin position="27"/>
        <end position="105"/>
    </location>
</feature>
<dbReference type="EC" id="4.1.1.39" evidence="3"/>
<keyword evidence="13" id="KW-0120">Carbon dioxide fixation</keyword>
<keyword evidence="11" id="KW-0601">Photorespiration</keyword>
<evidence type="ECO:0000256" key="9">
    <source>
        <dbReference type="ARBA" id="ARBA00023002"/>
    </source>
</evidence>
<keyword evidence="5" id="KW-0150">Chloroplast</keyword>
<dbReference type="InterPro" id="IPR033966">
    <property type="entry name" value="RuBisCO"/>
</dbReference>
<comment type="catalytic activity">
    <reaction evidence="16">
        <text>2 (2R)-3-phosphoglycerate + 2 H(+) = D-ribulose 1,5-bisphosphate + CO2 + H2O</text>
        <dbReference type="Rhea" id="RHEA:23124"/>
        <dbReference type="ChEBI" id="CHEBI:15377"/>
        <dbReference type="ChEBI" id="CHEBI:15378"/>
        <dbReference type="ChEBI" id="CHEBI:16526"/>
        <dbReference type="ChEBI" id="CHEBI:57870"/>
        <dbReference type="ChEBI" id="CHEBI:58272"/>
        <dbReference type="EC" id="4.1.1.39"/>
    </reaction>
</comment>
<evidence type="ECO:0000256" key="10">
    <source>
        <dbReference type="ARBA" id="ARBA00023033"/>
    </source>
</evidence>
<dbReference type="PANTHER" id="PTHR42704">
    <property type="entry name" value="RIBULOSE BISPHOSPHATE CARBOXYLASE"/>
    <property type="match status" value="1"/>
</dbReference>